<dbReference type="FunFam" id="3.10.20.30:FF:000001">
    <property type="entry name" value="Ribosome-binding ATPase YchF"/>
    <property type="match status" value="1"/>
</dbReference>
<dbReference type="InterPro" id="IPR023192">
    <property type="entry name" value="TGS-like_dom_sf"/>
</dbReference>
<dbReference type="Gene3D" id="3.10.20.30">
    <property type="match status" value="1"/>
</dbReference>
<dbReference type="PANTHER" id="PTHR23305:SF9">
    <property type="entry name" value="OBG-LIKE ATPASE HOMOLOG"/>
    <property type="match status" value="1"/>
</dbReference>
<accession>A0AAN6DJT1</accession>
<evidence type="ECO:0000256" key="2">
    <source>
        <dbReference type="ARBA" id="ARBA00022840"/>
    </source>
</evidence>
<comment type="caution">
    <text evidence="7">The sequence shown here is derived from an EMBL/GenBank/DDBJ whole genome shotgun (WGS) entry which is preliminary data.</text>
</comment>
<dbReference type="InterPro" id="IPR012675">
    <property type="entry name" value="Beta-grasp_dom_sf"/>
</dbReference>
<dbReference type="Pfam" id="PF01926">
    <property type="entry name" value="MMR_HSR1"/>
    <property type="match status" value="1"/>
</dbReference>
<dbReference type="Proteomes" id="UP001196530">
    <property type="component" value="Unassembled WGS sequence"/>
</dbReference>
<evidence type="ECO:0000313" key="9">
    <source>
        <dbReference type="Proteomes" id="UP001196530"/>
    </source>
</evidence>
<reference evidence="7 10" key="1">
    <citation type="journal article" date="2021" name="G3 (Bethesda)">
        <title>Genomic diversity, chromosomal rearrangements, and interspecies hybridization in the ogataea polymorpha species complex.</title>
        <authorList>
            <person name="Hanson S.J."/>
            <person name="Cinneide E.O."/>
            <person name="Salzberg L.I."/>
            <person name="Wolfe K.H."/>
            <person name="McGowan J."/>
            <person name="Fitzpatrick D.A."/>
            <person name="Matlin K."/>
        </authorList>
    </citation>
    <scope>NUCLEOTIDE SEQUENCE</scope>
    <source>
        <strain evidence="8">51-138</strain>
        <strain evidence="7">61-244</strain>
    </source>
</reference>
<feature type="domain" description="OBG-type G" evidence="5">
    <location>
        <begin position="63"/>
        <end position="338"/>
    </location>
</feature>
<dbReference type="InterPro" id="IPR027417">
    <property type="entry name" value="P-loop_NTPase"/>
</dbReference>
<dbReference type="GO" id="GO:0005525">
    <property type="term" value="F:GTP binding"/>
    <property type="evidence" value="ECO:0007669"/>
    <property type="project" value="InterPro"/>
</dbReference>
<evidence type="ECO:0000256" key="3">
    <source>
        <dbReference type="ARBA" id="ARBA00059898"/>
    </source>
</evidence>
<dbReference type="SUPFAM" id="SSF81271">
    <property type="entry name" value="TGS-like"/>
    <property type="match status" value="1"/>
</dbReference>
<dbReference type="PROSITE" id="PS51880">
    <property type="entry name" value="TGS"/>
    <property type="match status" value="1"/>
</dbReference>
<dbReference type="GO" id="GO:0016887">
    <property type="term" value="F:ATP hydrolysis activity"/>
    <property type="evidence" value="ECO:0007669"/>
    <property type="project" value="InterPro"/>
</dbReference>
<dbReference type="EMBL" id="JAHLUX010000001">
    <property type="protein sequence ID" value="KAG7822100.1"/>
    <property type="molecule type" value="Genomic_DNA"/>
</dbReference>
<dbReference type="PROSITE" id="PS51710">
    <property type="entry name" value="G_OBG"/>
    <property type="match status" value="1"/>
</dbReference>
<dbReference type="Gene3D" id="3.40.50.300">
    <property type="entry name" value="P-loop containing nucleotide triphosphate hydrolases"/>
    <property type="match status" value="1"/>
</dbReference>
<evidence type="ECO:0000313" key="8">
    <source>
        <dbReference type="EMBL" id="KAG7851979.1"/>
    </source>
</evidence>
<gene>
    <name evidence="7" type="ORF">KL928_000575</name>
    <name evidence="8" type="ORF">KL940_000861</name>
</gene>
<dbReference type="InterPro" id="IPR004396">
    <property type="entry name" value="ATPase_YchF/OLA1"/>
</dbReference>
<proteinExistence type="predicted"/>
<dbReference type="GO" id="GO:0005524">
    <property type="term" value="F:ATP binding"/>
    <property type="evidence" value="ECO:0007669"/>
    <property type="project" value="UniProtKB-KW"/>
</dbReference>
<dbReference type="GO" id="GO:0005737">
    <property type="term" value="C:cytoplasm"/>
    <property type="evidence" value="ECO:0007669"/>
    <property type="project" value="TreeGrafter"/>
</dbReference>
<dbReference type="SUPFAM" id="SSF52540">
    <property type="entry name" value="P-loop containing nucleoside triphosphate hydrolases"/>
    <property type="match status" value="1"/>
</dbReference>
<comment type="function">
    <text evidence="3">Hydrolyzes ATP, and can also hydrolyze GTP with lower efficiency. Has lower affinity for GTP.</text>
</comment>
<name>A0AAN6DJT1_PICAN</name>
<dbReference type="InterPro" id="IPR013029">
    <property type="entry name" value="YchF_C"/>
</dbReference>
<dbReference type="InterPro" id="IPR006073">
    <property type="entry name" value="GTP-bd"/>
</dbReference>
<keyword evidence="10" id="KW-1185">Reference proteome</keyword>
<dbReference type="InterPro" id="IPR031167">
    <property type="entry name" value="G_OBG"/>
</dbReference>
<dbReference type="NCBIfam" id="TIGR00092">
    <property type="entry name" value="redox-regulated ATPase YchF"/>
    <property type="match status" value="1"/>
</dbReference>
<dbReference type="Proteomes" id="UP001197328">
    <property type="component" value="Unassembled WGS sequence"/>
</dbReference>
<dbReference type="AlphaFoldDB" id="A0AAN6DJT1"/>
<dbReference type="Pfam" id="PF06071">
    <property type="entry name" value="YchF-GTPase_C"/>
    <property type="match status" value="1"/>
</dbReference>
<dbReference type="GeneID" id="66124626"/>
<keyword evidence="1" id="KW-0547">Nucleotide-binding</keyword>
<evidence type="ECO:0000313" key="7">
    <source>
        <dbReference type="EMBL" id="KAG7822100.1"/>
    </source>
</evidence>
<organism evidence="7 9">
    <name type="scientific">Pichia angusta</name>
    <name type="common">Yeast</name>
    <name type="synonym">Hansenula polymorpha</name>
    <dbReference type="NCBI Taxonomy" id="870730"/>
    <lineage>
        <taxon>Eukaryota</taxon>
        <taxon>Fungi</taxon>
        <taxon>Dikarya</taxon>
        <taxon>Ascomycota</taxon>
        <taxon>Saccharomycotina</taxon>
        <taxon>Pichiomycetes</taxon>
        <taxon>Pichiales</taxon>
        <taxon>Pichiaceae</taxon>
        <taxon>Ogataea</taxon>
    </lineage>
</organism>
<protein>
    <recommendedName>
        <fullName evidence="4">Obg-like ATPase homolog</fullName>
    </recommendedName>
</protein>
<dbReference type="EMBL" id="JAHLVD010000002">
    <property type="protein sequence ID" value="KAG7851979.1"/>
    <property type="molecule type" value="Genomic_DNA"/>
</dbReference>
<dbReference type="PRINTS" id="PR00326">
    <property type="entry name" value="GTP1OBG"/>
</dbReference>
<feature type="domain" description="TGS" evidence="6">
    <location>
        <begin position="338"/>
        <end position="424"/>
    </location>
</feature>
<evidence type="ECO:0000259" key="5">
    <source>
        <dbReference type="PROSITE" id="PS51710"/>
    </source>
</evidence>
<dbReference type="RefSeq" id="XP_043062470.1">
    <property type="nucleotide sequence ID" value="XM_043206285.1"/>
</dbReference>
<dbReference type="InterPro" id="IPR012676">
    <property type="entry name" value="TGS-like"/>
</dbReference>
<dbReference type="InterPro" id="IPR004095">
    <property type="entry name" value="TGS"/>
</dbReference>
<evidence type="ECO:0000256" key="4">
    <source>
        <dbReference type="ARBA" id="ARBA00068719"/>
    </source>
</evidence>
<keyword evidence="2" id="KW-0067">ATP-binding</keyword>
<dbReference type="Gene3D" id="1.10.150.300">
    <property type="entry name" value="TGS-like domain"/>
    <property type="match status" value="1"/>
</dbReference>
<dbReference type="PANTHER" id="PTHR23305">
    <property type="entry name" value="OBG GTPASE FAMILY"/>
    <property type="match status" value="1"/>
</dbReference>
<evidence type="ECO:0000256" key="1">
    <source>
        <dbReference type="ARBA" id="ARBA00022741"/>
    </source>
</evidence>
<evidence type="ECO:0000313" key="10">
    <source>
        <dbReference type="Proteomes" id="UP001197328"/>
    </source>
</evidence>
<evidence type="ECO:0000259" key="6">
    <source>
        <dbReference type="PROSITE" id="PS51880"/>
    </source>
</evidence>
<sequence length="429" mass="47788">MKKTADFLAMYEWFPLAEAMVGTPRTRHLWCPRDAKNSPPPADLAMASKALTRPLFGRPGNNLSSGIVGLANVGKSTFFQAITRSKLGNPANYPFATIKPEEAIVTVHSPKLDRLAELYLSQKSIASVLRIYDIAGLIKGASDNKGLGNAFLSDIRAVDGIFQVVRGFRDDEITHVEGDVDPARDLTIVQDELLLKDMEFIENSLDRIAKLLKNKRNRPADEVARWEAHQETLAIAYDHLMDGRRILDKPDWTADQIEALNSYTLLTAKPTVFLLNSSKQDFLRGKNEFLSQVQEWVRNNAPESPVILFSAEHEANAVNTGGRSAIPEIVEQMRQALHLISFYTCGPIEARQWTIREGTLCPQAAGVIHSDFERTFINAEVIKYRDVEQLPAPLNEKSLRSAGKIARVGKNYVVEDGDILRINAAAAKR</sequence>
<dbReference type="FunFam" id="1.10.150.300:FF:000001">
    <property type="entry name" value="Ribosome-binding ATPase YchF"/>
    <property type="match status" value="1"/>
</dbReference>